<keyword evidence="4" id="KW-1185">Reference proteome</keyword>
<dbReference type="Proteomes" id="UP000267029">
    <property type="component" value="Unassembled WGS sequence"/>
</dbReference>
<dbReference type="AlphaFoldDB" id="A0A0R3UF39"/>
<keyword evidence="1" id="KW-0175">Coiled coil</keyword>
<evidence type="ECO:0000313" key="5">
    <source>
        <dbReference type="WBParaSite" id="MCU_000764-RA"/>
    </source>
</evidence>
<evidence type="ECO:0000256" key="2">
    <source>
        <dbReference type="SAM" id="MobiDB-lite"/>
    </source>
</evidence>
<reference evidence="5" key="2">
    <citation type="submission" date="2019-11" db="UniProtKB">
        <authorList>
            <consortium name="WormBaseParasite"/>
        </authorList>
    </citation>
    <scope>IDENTIFICATION</scope>
</reference>
<dbReference type="WBParaSite" id="MCU_000764-RA">
    <property type="protein sequence ID" value="MCU_000764-RA"/>
    <property type="gene ID" value="MCU_000764"/>
</dbReference>
<gene>
    <name evidence="3" type="ORF">MCOS_LOCUS5676</name>
</gene>
<reference evidence="3 4" key="1">
    <citation type="submission" date="2018-10" db="EMBL/GenBank/DDBJ databases">
        <authorList>
            <consortium name="Pathogen Informatics"/>
        </authorList>
    </citation>
    <scope>NUCLEOTIDE SEQUENCE [LARGE SCALE GENOMIC DNA]</scope>
</reference>
<dbReference type="EMBL" id="UXSR01005206">
    <property type="protein sequence ID" value="VDD79673.1"/>
    <property type="molecule type" value="Genomic_DNA"/>
</dbReference>
<evidence type="ECO:0000256" key="1">
    <source>
        <dbReference type="SAM" id="Coils"/>
    </source>
</evidence>
<feature type="coiled-coil region" evidence="1">
    <location>
        <begin position="179"/>
        <end position="209"/>
    </location>
</feature>
<feature type="region of interest" description="Disordered" evidence="2">
    <location>
        <begin position="133"/>
        <end position="154"/>
    </location>
</feature>
<organism evidence="5">
    <name type="scientific">Mesocestoides corti</name>
    <name type="common">Flatworm</name>
    <dbReference type="NCBI Taxonomy" id="53468"/>
    <lineage>
        <taxon>Eukaryota</taxon>
        <taxon>Metazoa</taxon>
        <taxon>Spiralia</taxon>
        <taxon>Lophotrochozoa</taxon>
        <taxon>Platyhelminthes</taxon>
        <taxon>Cestoda</taxon>
        <taxon>Eucestoda</taxon>
        <taxon>Cyclophyllidea</taxon>
        <taxon>Mesocestoididae</taxon>
        <taxon>Mesocestoides</taxon>
    </lineage>
</organism>
<name>A0A0R3UF39_MESCO</name>
<protein>
    <submittedName>
        <fullName evidence="5">BZIP domain-containing protein</fullName>
    </submittedName>
</protein>
<proteinExistence type="predicted"/>
<dbReference type="OrthoDB" id="6263945at2759"/>
<evidence type="ECO:0000313" key="3">
    <source>
        <dbReference type="EMBL" id="VDD79673.1"/>
    </source>
</evidence>
<evidence type="ECO:0000313" key="4">
    <source>
        <dbReference type="Proteomes" id="UP000267029"/>
    </source>
</evidence>
<accession>A0A0R3UF39</accession>
<sequence length="229" mass="26289">MAHSSVLCEEIKFSASLEDSWLPSEPLEDFPWVASLSDTSFLLPTEDDLDPQEKVIDYSSTPQDFAVSCCAHTTQLPADLIDFVTSYAFSSKASPSYAPQISHLPVRLNRDILPIKKPKTKIPIHSSPIKTHVESQQAFNAPRRRKNVDREQQLKKRQLNRDAAFRYRQKMKESHTALCKDLSESIEAFKRARKEYERARDAFDALKRVVLDIEVPDLKSVYESRPTFF</sequence>